<proteinExistence type="predicted"/>
<accession>A0ABV2IBZ3</accession>
<evidence type="ECO:0008006" key="3">
    <source>
        <dbReference type="Google" id="ProtNLM"/>
    </source>
</evidence>
<name>A0ABV2IBZ3_9HYPH</name>
<comment type="caution">
    <text evidence="1">The sequence shown here is derived from an EMBL/GenBank/DDBJ whole genome shotgun (WGS) entry which is preliminary data.</text>
</comment>
<gene>
    <name evidence="1" type="ORF">ABID12_002394</name>
</gene>
<dbReference type="Proteomes" id="UP001549164">
    <property type="component" value="Unassembled WGS sequence"/>
</dbReference>
<dbReference type="EMBL" id="JBEPLY010000007">
    <property type="protein sequence ID" value="MET3600445.1"/>
    <property type="molecule type" value="Genomic_DNA"/>
</dbReference>
<sequence>MSAVPDHSFVTHRDMMNSIFCVELVGLFSRTLLEVAP</sequence>
<reference evidence="1 2" key="1">
    <citation type="submission" date="2024-06" db="EMBL/GenBank/DDBJ databases">
        <title>Genomic Encyclopedia of Type Strains, Phase IV (KMG-IV): sequencing the most valuable type-strain genomes for metagenomic binning, comparative biology and taxonomic classification.</title>
        <authorList>
            <person name="Goeker M."/>
        </authorList>
    </citation>
    <scope>NUCLEOTIDE SEQUENCE [LARGE SCALE GENOMIC DNA]</scope>
    <source>
        <strain evidence="1 2">DSM 28102</strain>
    </source>
</reference>
<keyword evidence="2" id="KW-1185">Reference proteome</keyword>
<protein>
    <recommendedName>
        <fullName evidence="3">LysR family transcriptional regulator</fullName>
    </recommendedName>
</protein>
<evidence type="ECO:0000313" key="2">
    <source>
        <dbReference type="Proteomes" id="UP001549164"/>
    </source>
</evidence>
<organism evidence="1 2">
    <name type="scientific">Martelella mangrovi</name>
    <dbReference type="NCBI Taxonomy" id="1397477"/>
    <lineage>
        <taxon>Bacteria</taxon>
        <taxon>Pseudomonadati</taxon>
        <taxon>Pseudomonadota</taxon>
        <taxon>Alphaproteobacteria</taxon>
        <taxon>Hyphomicrobiales</taxon>
        <taxon>Aurantimonadaceae</taxon>
        <taxon>Martelella</taxon>
    </lineage>
</organism>
<evidence type="ECO:0000313" key="1">
    <source>
        <dbReference type="EMBL" id="MET3600445.1"/>
    </source>
</evidence>